<evidence type="ECO:0000313" key="1">
    <source>
        <dbReference type="EMBL" id="SCE86756.1"/>
    </source>
</evidence>
<name>A0A1C4VS07_9ACTN</name>
<gene>
    <name evidence="1" type="ORF">GA0070607_2563</name>
</gene>
<proteinExistence type="predicted"/>
<evidence type="ECO:0000313" key="2">
    <source>
        <dbReference type="Proteomes" id="UP000198243"/>
    </source>
</evidence>
<organism evidence="1 2">
    <name type="scientific">Micromonospora coriariae</name>
    <dbReference type="NCBI Taxonomy" id="285665"/>
    <lineage>
        <taxon>Bacteria</taxon>
        <taxon>Bacillati</taxon>
        <taxon>Actinomycetota</taxon>
        <taxon>Actinomycetes</taxon>
        <taxon>Micromonosporales</taxon>
        <taxon>Micromonosporaceae</taxon>
        <taxon>Micromonospora</taxon>
    </lineage>
</organism>
<dbReference type="EMBL" id="LT607412">
    <property type="protein sequence ID" value="SCE86756.1"/>
    <property type="molecule type" value="Genomic_DNA"/>
</dbReference>
<sequence>MVPMILPIEAARAGAVRLVLVLDGSVKSAPVAPRVAPKGPSWGDLTREVNEPNF</sequence>
<reference evidence="2" key="1">
    <citation type="submission" date="2016-06" db="EMBL/GenBank/DDBJ databases">
        <authorList>
            <person name="Varghese N."/>
            <person name="Submissions Spin"/>
        </authorList>
    </citation>
    <scope>NUCLEOTIDE SEQUENCE [LARGE SCALE GENOMIC DNA]</scope>
    <source>
        <strain evidence="2">DSM 44875</strain>
    </source>
</reference>
<dbReference type="AlphaFoldDB" id="A0A1C4VS07"/>
<protein>
    <submittedName>
        <fullName evidence="1">Uncharacterized protein</fullName>
    </submittedName>
</protein>
<dbReference type="Proteomes" id="UP000198243">
    <property type="component" value="Chromosome I"/>
</dbReference>
<accession>A0A1C4VS07</accession>
<keyword evidence="2" id="KW-1185">Reference proteome</keyword>